<gene>
    <name evidence="2" type="ORF">SAMN04515671_0127</name>
</gene>
<evidence type="ECO:0000313" key="2">
    <source>
        <dbReference type="EMBL" id="SDO20262.1"/>
    </source>
</evidence>
<accession>A0A1H0HM73</accession>
<name>A0A1H0HM73_9ACTN</name>
<feature type="region of interest" description="Disordered" evidence="1">
    <location>
        <begin position="187"/>
        <end position="206"/>
    </location>
</feature>
<dbReference type="Proteomes" id="UP000198741">
    <property type="component" value="Chromosome I"/>
</dbReference>
<keyword evidence="3" id="KW-1185">Reference proteome</keyword>
<evidence type="ECO:0000256" key="1">
    <source>
        <dbReference type="SAM" id="MobiDB-lite"/>
    </source>
</evidence>
<dbReference type="SUPFAM" id="SSF109854">
    <property type="entry name" value="DinB/YfiT-like putative metalloenzymes"/>
    <property type="match status" value="1"/>
</dbReference>
<sequence>MTDITEEAADQPPVWVPPPWEPPVAGTEVGHLLGALDRQRATFRWKADGLDADGLNARIGASTLTIGGLLKHLAVVEDEKFGVWLSGAPLGEPWLSMGGPPEGDDADVWIFTSATDDSPEDLYALYDGAVRRSHERLALALPNGGLDQPLRIDFGAYGHPSLRRLLFDLLEEYGRHTGHADLLREAIDGRVGEDPPPDWRPWPDNG</sequence>
<dbReference type="InterPro" id="IPR034660">
    <property type="entry name" value="DinB/YfiT-like"/>
</dbReference>
<dbReference type="InterPro" id="IPR007061">
    <property type="entry name" value="MST-like"/>
</dbReference>
<proteinExistence type="predicted"/>
<evidence type="ECO:0008006" key="4">
    <source>
        <dbReference type="Google" id="ProtNLM"/>
    </source>
</evidence>
<dbReference type="AlphaFoldDB" id="A0A1H0HM73"/>
<evidence type="ECO:0000313" key="3">
    <source>
        <dbReference type="Proteomes" id="UP000198741"/>
    </source>
</evidence>
<dbReference type="EMBL" id="LT629710">
    <property type="protein sequence ID" value="SDO20262.1"/>
    <property type="molecule type" value="Genomic_DNA"/>
</dbReference>
<dbReference type="RefSeq" id="WP_090474089.1">
    <property type="nucleotide sequence ID" value="NZ_LT629710.1"/>
</dbReference>
<dbReference type="OrthoDB" id="4548523at2"/>
<organism evidence="2 3">
    <name type="scientific">Nakamurella panacisegetis</name>
    <dbReference type="NCBI Taxonomy" id="1090615"/>
    <lineage>
        <taxon>Bacteria</taxon>
        <taxon>Bacillati</taxon>
        <taxon>Actinomycetota</taxon>
        <taxon>Actinomycetes</taxon>
        <taxon>Nakamurellales</taxon>
        <taxon>Nakamurellaceae</taxon>
        <taxon>Nakamurella</taxon>
    </lineage>
</organism>
<reference evidence="2 3" key="1">
    <citation type="submission" date="2016-10" db="EMBL/GenBank/DDBJ databases">
        <authorList>
            <person name="de Groot N.N."/>
        </authorList>
    </citation>
    <scope>NUCLEOTIDE SEQUENCE [LARGE SCALE GENOMIC DNA]</scope>
    <source>
        <strain evidence="3">P4-7,KCTC 19426,CECT 7604</strain>
    </source>
</reference>
<dbReference type="Gene3D" id="1.20.120.450">
    <property type="entry name" value="dinb family like domain"/>
    <property type="match status" value="1"/>
</dbReference>
<dbReference type="Pfam" id="PF04978">
    <property type="entry name" value="MST"/>
    <property type="match status" value="1"/>
</dbReference>
<protein>
    <recommendedName>
        <fullName evidence="4">Mini-circle protein</fullName>
    </recommendedName>
</protein>
<dbReference type="STRING" id="1090615.SAMN04515671_0127"/>